<dbReference type="EMBL" id="CP104215">
    <property type="protein sequence ID" value="UWX74728.1"/>
    <property type="molecule type" value="Genomic_DNA"/>
</dbReference>
<gene>
    <name evidence="1" type="ORF">NYZ96_24760</name>
</gene>
<reference evidence="1" key="1">
    <citation type="submission" date="2022-09" db="EMBL/GenBank/DDBJ databases">
        <title>Genomic of Burkholderia gladioli.</title>
        <authorList>
            <person name="Wu H."/>
        </authorList>
    </citation>
    <scope>NUCLEOTIDE SEQUENCE</scope>
    <source>
        <strain evidence="1">ZN-S4</strain>
    </source>
</reference>
<evidence type="ECO:0000313" key="1">
    <source>
        <dbReference type="EMBL" id="UWX74728.1"/>
    </source>
</evidence>
<proteinExistence type="predicted"/>
<dbReference type="RefSeq" id="WP_164466769.1">
    <property type="nucleotide sequence ID" value="NZ_CADEVX010000003.1"/>
</dbReference>
<dbReference type="AlphaFoldDB" id="A0AB38U413"/>
<sequence>MMIIESEQSTDHAFAALFRAAGWEVVAAPAQALRYQPDLLLRKGKVSYVADVKAASESRADRVIALLAQAILQAQAYARAHGRARPLALIWVRELQGALLRRIGEFCANYAADVAVGVASPGGTRYFRGAGLEPMSTDQPISTPRRVANARIRGGANLFSDLNQWLLKVLFAPQVPAGMLTAPRAGYRTISELAKAADVSVMTASRFVAAMHEQGFLDEGGELRVVRRRELAERWKSYYRSTTPEARMRFVMPGDPRAHIAGWLGEHEGCVGLFGAADALGVGHVHGVPPYLYVRDLEQAANWPGLAPASADAERLVILKQASAPNSLLRGSVRRQGLVVADVIQVWLDTVSHPSRGTEQSLHIENTVLRDLVGDTS</sequence>
<evidence type="ECO:0000313" key="2">
    <source>
        <dbReference type="Proteomes" id="UP001059745"/>
    </source>
</evidence>
<dbReference type="Proteomes" id="UP001059745">
    <property type="component" value="Chromosome 2"/>
</dbReference>
<accession>A0AB38U413</accession>
<name>A0AB38U413_BURGA</name>
<organism evidence="1 2">
    <name type="scientific">Burkholderia gladioli</name>
    <name type="common">Pseudomonas marginata</name>
    <name type="synonym">Phytomonas marginata</name>
    <dbReference type="NCBI Taxonomy" id="28095"/>
    <lineage>
        <taxon>Bacteria</taxon>
        <taxon>Pseudomonadati</taxon>
        <taxon>Pseudomonadota</taxon>
        <taxon>Betaproteobacteria</taxon>
        <taxon>Burkholderiales</taxon>
        <taxon>Burkholderiaceae</taxon>
        <taxon>Burkholderia</taxon>
    </lineage>
</organism>
<protein>
    <submittedName>
        <fullName evidence="1">RpiR family transcriptional regulator</fullName>
    </submittedName>
</protein>